<feature type="domain" description="Glycosyl transferase family 1" evidence="2">
    <location>
        <begin position="213"/>
        <end position="358"/>
    </location>
</feature>
<dbReference type="Proteomes" id="UP000295182">
    <property type="component" value="Unassembled WGS sequence"/>
</dbReference>
<keyword evidence="1 4" id="KW-0808">Transferase</keyword>
<protein>
    <submittedName>
        <fullName evidence="4">Alpha-1,3-rhamnosyl/mannosyltransferase</fullName>
    </submittedName>
</protein>
<sequence length="390" mass="42620">MTAPGLDIILGADSISAPLTGIGRYALELARGLPEHPAMARVRYFSLGRWVDLPQLLQADTVTSEQAQAPTLRSVLAGNRAAVQAFRLLMPPLQRLRLRNQGSAIYHSPNFFLPPFAGRTVTTVHDLSHHVYPQFHPATRVDYMQRMLPGSLRRASHVITVSESARQDLITHFGHPAEQITAIPLGADSAFRPHSALELASVLARYPLVAGGYTLFVGTIEPRKNIDRLLSAYEGLPPALRQRYPLVLAGGTGWHSEHTHAHMARAAAAGWLHYLRYVPQADLPALYAGARLFAYPSLYEGFGLPVLEAMASGIPVVTSNNSSLPEVVGSAALQIDPQDTQALRNALEQGLQDEAWRIHAHRAGLARACQFSWTRCIDSTMQVYAQLSSA</sequence>
<dbReference type="PANTHER" id="PTHR46401">
    <property type="entry name" value="GLYCOSYLTRANSFERASE WBBK-RELATED"/>
    <property type="match status" value="1"/>
</dbReference>
<reference evidence="4 5" key="1">
    <citation type="submission" date="2019-03" db="EMBL/GenBank/DDBJ databases">
        <title>Genomic Encyclopedia of Type Strains, Phase IV (KMG-IV): sequencing the most valuable type-strain genomes for metagenomic binning, comparative biology and taxonomic classification.</title>
        <authorList>
            <person name="Goeker M."/>
        </authorList>
    </citation>
    <scope>NUCLEOTIDE SEQUENCE [LARGE SCALE GENOMIC DNA]</scope>
    <source>
        <strain evidence="4 5">DSM 1837</strain>
    </source>
</reference>
<dbReference type="Pfam" id="PF13439">
    <property type="entry name" value="Glyco_transf_4"/>
    <property type="match status" value="1"/>
</dbReference>
<organism evidence="4 5">
    <name type="scientific">Simplicispira metamorpha</name>
    <dbReference type="NCBI Taxonomy" id="80881"/>
    <lineage>
        <taxon>Bacteria</taxon>
        <taxon>Pseudomonadati</taxon>
        <taxon>Pseudomonadota</taxon>
        <taxon>Betaproteobacteria</taxon>
        <taxon>Burkholderiales</taxon>
        <taxon>Comamonadaceae</taxon>
        <taxon>Simplicispira</taxon>
    </lineage>
</organism>
<evidence type="ECO:0000259" key="3">
    <source>
        <dbReference type="Pfam" id="PF13439"/>
    </source>
</evidence>
<dbReference type="AlphaFoldDB" id="A0A4R2NEZ4"/>
<evidence type="ECO:0000313" key="4">
    <source>
        <dbReference type="EMBL" id="TCP19843.1"/>
    </source>
</evidence>
<feature type="domain" description="Glycosyltransferase subfamily 4-like N-terminal" evidence="3">
    <location>
        <begin position="21"/>
        <end position="189"/>
    </location>
</feature>
<evidence type="ECO:0000313" key="5">
    <source>
        <dbReference type="Proteomes" id="UP000295182"/>
    </source>
</evidence>
<dbReference type="GO" id="GO:0009103">
    <property type="term" value="P:lipopolysaccharide biosynthetic process"/>
    <property type="evidence" value="ECO:0007669"/>
    <property type="project" value="TreeGrafter"/>
</dbReference>
<dbReference type="InterPro" id="IPR001296">
    <property type="entry name" value="Glyco_trans_1"/>
</dbReference>
<dbReference type="PANTHER" id="PTHR46401:SF2">
    <property type="entry name" value="GLYCOSYLTRANSFERASE WBBK-RELATED"/>
    <property type="match status" value="1"/>
</dbReference>
<comment type="caution">
    <text evidence="4">The sequence shown here is derived from an EMBL/GenBank/DDBJ whole genome shotgun (WGS) entry which is preliminary data.</text>
</comment>
<accession>A0A4R2NEZ4</accession>
<keyword evidence="4" id="KW-0328">Glycosyltransferase</keyword>
<dbReference type="GO" id="GO:0016757">
    <property type="term" value="F:glycosyltransferase activity"/>
    <property type="evidence" value="ECO:0007669"/>
    <property type="project" value="UniProtKB-KW"/>
</dbReference>
<evidence type="ECO:0000259" key="2">
    <source>
        <dbReference type="Pfam" id="PF00534"/>
    </source>
</evidence>
<dbReference type="Pfam" id="PF00534">
    <property type="entry name" value="Glycos_transf_1"/>
    <property type="match status" value="1"/>
</dbReference>
<dbReference type="CDD" id="cd03809">
    <property type="entry name" value="GT4_MtfB-like"/>
    <property type="match status" value="1"/>
</dbReference>
<dbReference type="RefSeq" id="WP_206613237.1">
    <property type="nucleotide sequence ID" value="NZ_QXNC01000010.1"/>
</dbReference>
<evidence type="ECO:0000256" key="1">
    <source>
        <dbReference type="ARBA" id="ARBA00022679"/>
    </source>
</evidence>
<dbReference type="SUPFAM" id="SSF53756">
    <property type="entry name" value="UDP-Glycosyltransferase/glycogen phosphorylase"/>
    <property type="match status" value="1"/>
</dbReference>
<dbReference type="InterPro" id="IPR028098">
    <property type="entry name" value="Glyco_trans_4-like_N"/>
</dbReference>
<name>A0A4R2NEZ4_9BURK</name>
<dbReference type="EMBL" id="SLXH01000003">
    <property type="protein sequence ID" value="TCP19843.1"/>
    <property type="molecule type" value="Genomic_DNA"/>
</dbReference>
<dbReference type="Gene3D" id="3.40.50.2000">
    <property type="entry name" value="Glycogen Phosphorylase B"/>
    <property type="match status" value="2"/>
</dbReference>
<proteinExistence type="predicted"/>
<gene>
    <name evidence="4" type="ORF">EV674_10373</name>
</gene>
<dbReference type="FunFam" id="3.40.50.2000:FF:000119">
    <property type="entry name" value="Glycosyl transferase group 1"/>
    <property type="match status" value="1"/>
</dbReference>
<keyword evidence="5" id="KW-1185">Reference proteome</keyword>